<evidence type="ECO:0000313" key="2">
    <source>
        <dbReference type="EMBL" id="MBH9578606.1"/>
    </source>
</evidence>
<evidence type="ECO:0000256" key="1">
    <source>
        <dbReference type="SAM" id="Phobius"/>
    </source>
</evidence>
<dbReference type="EMBL" id="JAEDAK010000013">
    <property type="protein sequence ID" value="MBH9578606.1"/>
    <property type="molecule type" value="Genomic_DNA"/>
</dbReference>
<feature type="transmembrane region" description="Helical" evidence="1">
    <location>
        <begin position="99"/>
        <end position="121"/>
    </location>
</feature>
<reference evidence="2" key="1">
    <citation type="submission" date="2020-12" db="EMBL/GenBank/DDBJ databases">
        <title>The genome sequence of Inhella sp. 1Y17.</title>
        <authorList>
            <person name="Liu Y."/>
        </authorList>
    </citation>
    <scope>NUCLEOTIDE SEQUENCE</scope>
    <source>
        <strain evidence="2">1Y17</strain>
    </source>
</reference>
<proteinExistence type="predicted"/>
<organism evidence="2 3">
    <name type="scientific">Inhella proteolytica</name>
    <dbReference type="NCBI Taxonomy" id="2795029"/>
    <lineage>
        <taxon>Bacteria</taxon>
        <taxon>Pseudomonadati</taxon>
        <taxon>Pseudomonadota</taxon>
        <taxon>Betaproteobacteria</taxon>
        <taxon>Burkholderiales</taxon>
        <taxon>Sphaerotilaceae</taxon>
        <taxon>Inhella</taxon>
    </lineage>
</organism>
<keyword evidence="1" id="KW-0472">Membrane</keyword>
<comment type="caution">
    <text evidence="2">The sequence shown here is derived from an EMBL/GenBank/DDBJ whole genome shotgun (WGS) entry which is preliminary data.</text>
</comment>
<gene>
    <name evidence="2" type="ORF">I7X39_17070</name>
</gene>
<protein>
    <recommendedName>
        <fullName evidence="4">Transmembrane protein</fullName>
    </recommendedName>
</protein>
<dbReference type="AlphaFoldDB" id="A0A931J5F7"/>
<dbReference type="Proteomes" id="UP000613266">
    <property type="component" value="Unassembled WGS sequence"/>
</dbReference>
<sequence>MGESLQRLLKLSSLLIAVCLFLPLQSCTLKGKEEVFFPLSGDPSQWWMVLAVYLPPLLVWWRRLPMIWRLIASIASCTAGLYAVSFLTFALQWKGKLLLGWYVYTGASAIHLSSSLALAWMNWRARRSARRSTG</sequence>
<feature type="transmembrane region" description="Helical" evidence="1">
    <location>
        <begin position="45"/>
        <end position="61"/>
    </location>
</feature>
<keyword evidence="1" id="KW-1133">Transmembrane helix</keyword>
<evidence type="ECO:0000313" key="3">
    <source>
        <dbReference type="Proteomes" id="UP000613266"/>
    </source>
</evidence>
<evidence type="ECO:0008006" key="4">
    <source>
        <dbReference type="Google" id="ProtNLM"/>
    </source>
</evidence>
<keyword evidence="3" id="KW-1185">Reference proteome</keyword>
<keyword evidence="1" id="KW-0812">Transmembrane</keyword>
<feature type="transmembrane region" description="Helical" evidence="1">
    <location>
        <begin position="68"/>
        <end position="93"/>
    </location>
</feature>
<dbReference type="RefSeq" id="WP_198112375.1">
    <property type="nucleotide sequence ID" value="NZ_JAEDAK010000013.1"/>
</dbReference>
<name>A0A931J5F7_9BURK</name>
<accession>A0A931J5F7</accession>